<feature type="coiled-coil region" evidence="1">
    <location>
        <begin position="249"/>
        <end position="454"/>
    </location>
</feature>
<evidence type="ECO:0000313" key="6">
    <source>
        <dbReference type="RefSeq" id="XP_024936138.1"/>
    </source>
</evidence>
<gene>
    <name evidence="4 5 6 7" type="primary">LOC107262819</name>
</gene>
<dbReference type="RefSeq" id="XP_024936136.1">
    <property type="nucleotide sequence ID" value="XM_025080368.1"/>
</dbReference>
<dbReference type="KEGG" id="ccin:107262819"/>
<evidence type="ECO:0000313" key="5">
    <source>
        <dbReference type="RefSeq" id="XP_024936137.1"/>
    </source>
</evidence>
<evidence type="ECO:0000313" key="3">
    <source>
        <dbReference type="Proteomes" id="UP000694920"/>
    </source>
</evidence>
<dbReference type="Proteomes" id="UP000694920">
    <property type="component" value="Unplaced"/>
</dbReference>
<protein>
    <submittedName>
        <fullName evidence="4 5">Intraflagellar transport protein 74 homolog</fullName>
    </submittedName>
</protein>
<keyword evidence="3" id="KW-1185">Reference proteome</keyword>
<dbReference type="RefSeq" id="XP_024936138.1">
    <property type="nucleotide sequence ID" value="XM_025080370.1"/>
</dbReference>
<dbReference type="AlphaFoldDB" id="A0AAJ7R8V7"/>
<reference evidence="4 5" key="1">
    <citation type="submission" date="2025-04" db="UniProtKB">
        <authorList>
            <consortium name="RefSeq"/>
        </authorList>
    </citation>
    <scope>IDENTIFICATION</scope>
</reference>
<organism evidence="3 5">
    <name type="scientific">Cephus cinctus</name>
    <name type="common">Wheat stem sawfly</name>
    <dbReference type="NCBI Taxonomy" id="211228"/>
    <lineage>
        <taxon>Eukaryota</taxon>
        <taxon>Metazoa</taxon>
        <taxon>Ecdysozoa</taxon>
        <taxon>Arthropoda</taxon>
        <taxon>Hexapoda</taxon>
        <taxon>Insecta</taxon>
        <taxon>Pterygota</taxon>
        <taxon>Neoptera</taxon>
        <taxon>Endopterygota</taxon>
        <taxon>Hymenoptera</taxon>
        <taxon>Cephoidea</taxon>
        <taxon>Cephidae</taxon>
        <taxon>Cephus</taxon>
    </lineage>
</organism>
<accession>A0AAJ7R8V7</accession>
<sequence length="658" mass="76106">MELERVTNEKVGERPVTRWRRDQDDSVERTQNRAERTSSGTTRAQSKIERPTSRRGIKNEATEFRVSGGFRSATPVRNPLARPPSASTFSSRVLTANTRLNTMSSSGGLGRLNTGLPSSGQMNMNAMDRPITQQGIAGVRPGTNRGLPMTRQIQDKRYYEGLVQLKIRELTQEIATITRQIDSQSKERATFLHYDKRAKDMAAELTDLQGQLADYNIVVDKMASDTDKDTIELEAKELGQINEHTLAEIEQIFEQRQQKELQLRNIEKSIESERKNTERIVENMEPDVREKYDNLHKQKLELQETIDNMQHELDQLSLEKSNMEEQIALSQVKQEAVKLRVKIIEVEEKRDKLREEKKNRLTPEEEKERLLAKVKHDNTDIAAAERQTADLKKRMSEMEQELEQLETDLEESQSEKQVKYKELRKREEAMEQFMSTFDQNKDEELERLKKLERTVVERLAKLSNSIDSDLHFGSGDELALLNIQSANIDYDGSSGEQSFEGLSKEHSRLQQTLIKMETLEKRLKAELVELNEKVNKRQNELVVLEDLDGLKARSELRREELLAQKNQFNAEQPSCKQELAAVKNEYEEIKSRLDKNETYLQISSLEGKLQKLQQSNKTIEDFIIEQRNKANYGPLKDRVFVLVGQYNSVLKECTKSVY</sequence>
<proteinExistence type="predicted"/>
<evidence type="ECO:0000313" key="4">
    <source>
        <dbReference type="RefSeq" id="XP_024936136.1"/>
    </source>
</evidence>
<feature type="compositionally biased region" description="Basic and acidic residues" evidence="2">
    <location>
        <begin position="46"/>
        <end position="62"/>
    </location>
</feature>
<evidence type="ECO:0000313" key="7">
    <source>
        <dbReference type="RefSeq" id="XP_024936139.1"/>
    </source>
</evidence>
<dbReference type="GO" id="GO:0048487">
    <property type="term" value="F:beta-tubulin binding"/>
    <property type="evidence" value="ECO:0007669"/>
    <property type="project" value="InterPro"/>
</dbReference>
<name>A0AAJ7R8V7_CEPCN</name>
<dbReference type="InterPro" id="IPR029602">
    <property type="entry name" value="IFT74"/>
</dbReference>
<dbReference type="RefSeq" id="XP_024936137.1">
    <property type="nucleotide sequence ID" value="XM_025080369.1"/>
</dbReference>
<dbReference type="PANTHER" id="PTHR31432:SF0">
    <property type="entry name" value="INTRAFLAGELLAR TRANSPORT PROTEIN 74 HOMOLOG"/>
    <property type="match status" value="1"/>
</dbReference>
<dbReference type="GeneID" id="107262819"/>
<dbReference type="PANTHER" id="PTHR31432">
    <property type="entry name" value="INTRAFLAGELLAR TRANSPORT PROTEIN 74 HOMOLOG"/>
    <property type="match status" value="1"/>
</dbReference>
<feature type="compositionally biased region" description="Basic and acidic residues" evidence="2">
    <location>
        <begin position="1"/>
        <end position="36"/>
    </location>
</feature>
<keyword evidence="1" id="KW-0175">Coiled coil</keyword>
<evidence type="ECO:0000256" key="1">
    <source>
        <dbReference type="SAM" id="Coils"/>
    </source>
</evidence>
<evidence type="ECO:0000256" key="2">
    <source>
        <dbReference type="SAM" id="MobiDB-lite"/>
    </source>
</evidence>
<feature type="coiled-coil region" evidence="1">
    <location>
        <begin position="509"/>
        <end position="615"/>
    </location>
</feature>
<dbReference type="GO" id="GO:0035735">
    <property type="term" value="P:intraciliary transport involved in cilium assembly"/>
    <property type="evidence" value="ECO:0007669"/>
    <property type="project" value="TreeGrafter"/>
</dbReference>
<dbReference type="RefSeq" id="XP_024936139.1">
    <property type="nucleotide sequence ID" value="XM_025080371.1"/>
</dbReference>
<feature type="region of interest" description="Disordered" evidence="2">
    <location>
        <begin position="1"/>
        <end position="62"/>
    </location>
</feature>
<dbReference type="GO" id="GO:0030992">
    <property type="term" value="C:intraciliary transport particle B"/>
    <property type="evidence" value="ECO:0007669"/>
    <property type="project" value="InterPro"/>
</dbReference>
<dbReference type="GO" id="GO:0005929">
    <property type="term" value="C:cilium"/>
    <property type="evidence" value="ECO:0007669"/>
    <property type="project" value="TreeGrafter"/>
</dbReference>